<feature type="domain" description="F-box" evidence="1">
    <location>
        <begin position="21"/>
        <end position="50"/>
    </location>
</feature>
<dbReference type="SUPFAM" id="SSF117281">
    <property type="entry name" value="Kelch motif"/>
    <property type="match status" value="1"/>
</dbReference>
<dbReference type="InterPro" id="IPR050354">
    <property type="entry name" value="F-box/kelch-repeat_ARATH"/>
</dbReference>
<dbReference type="InterPro" id="IPR001810">
    <property type="entry name" value="F-box_dom"/>
</dbReference>
<dbReference type="Proteomes" id="UP001179952">
    <property type="component" value="Unassembled WGS sequence"/>
</dbReference>
<dbReference type="GO" id="GO:0005634">
    <property type="term" value="C:nucleus"/>
    <property type="evidence" value="ECO:0007669"/>
    <property type="project" value="TreeGrafter"/>
</dbReference>
<gene>
    <name evidence="2" type="ORF">QJS04_geneDACA002795</name>
</gene>
<dbReference type="InterPro" id="IPR015915">
    <property type="entry name" value="Kelch-typ_b-propeller"/>
</dbReference>
<dbReference type="GO" id="GO:0005829">
    <property type="term" value="C:cytosol"/>
    <property type="evidence" value="ECO:0007669"/>
    <property type="project" value="TreeGrafter"/>
</dbReference>
<dbReference type="Pfam" id="PF00646">
    <property type="entry name" value="F-box"/>
    <property type="match status" value="1"/>
</dbReference>
<name>A0AAV9BVI2_ACOGR</name>
<evidence type="ECO:0000259" key="1">
    <source>
        <dbReference type="Pfam" id="PF00646"/>
    </source>
</evidence>
<accession>A0AAV9BVI2</accession>
<dbReference type="GO" id="GO:0043161">
    <property type="term" value="P:proteasome-mediated ubiquitin-dependent protein catabolic process"/>
    <property type="evidence" value="ECO:0007669"/>
    <property type="project" value="TreeGrafter"/>
</dbReference>
<keyword evidence="3" id="KW-1185">Reference proteome</keyword>
<dbReference type="EMBL" id="JAUJYN010000001">
    <property type="protein sequence ID" value="KAK1280028.1"/>
    <property type="molecule type" value="Genomic_DNA"/>
</dbReference>
<dbReference type="Gene3D" id="2.120.10.80">
    <property type="entry name" value="Kelch-type beta propeller"/>
    <property type="match status" value="1"/>
</dbReference>
<proteinExistence type="predicted"/>
<reference evidence="2" key="1">
    <citation type="journal article" date="2023" name="Nat. Commun.">
        <title>Diploid and tetraploid genomes of Acorus and the evolution of monocots.</title>
        <authorList>
            <person name="Ma L."/>
            <person name="Liu K.W."/>
            <person name="Li Z."/>
            <person name="Hsiao Y.Y."/>
            <person name="Qi Y."/>
            <person name="Fu T."/>
            <person name="Tang G.D."/>
            <person name="Zhang D."/>
            <person name="Sun W.H."/>
            <person name="Liu D.K."/>
            <person name="Li Y."/>
            <person name="Chen G.Z."/>
            <person name="Liu X.D."/>
            <person name="Liao X.Y."/>
            <person name="Jiang Y.T."/>
            <person name="Yu X."/>
            <person name="Hao Y."/>
            <person name="Huang J."/>
            <person name="Zhao X.W."/>
            <person name="Ke S."/>
            <person name="Chen Y.Y."/>
            <person name="Wu W.L."/>
            <person name="Hsu J.L."/>
            <person name="Lin Y.F."/>
            <person name="Huang M.D."/>
            <person name="Li C.Y."/>
            <person name="Huang L."/>
            <person name="Wang Z.W."/>
            <person name="Zhao X."/>
            <person name="Zhong W.Y."/>
            <person name="Peng D.H."/>
            <person name="Ahmad S."/>
            <person name="Lan S."/>
            <person name="Zhang J.S."/>
            <person name="Tsai W.C."/>
            <person name="Van de Peer Y."/>
            <person name="Liu Z.J."/>
        </authorList>
    </citation>
    <scope>NUCLEOTIDE SEQUENCE</scope>
    <source>
        <strain evidence="2">SCP</strain>
    </source>
</reference>
<comment type="caution">
    <text evidence="2">The sequence shown here is derived from an EMBL/GenBank/DDBJ whole genome shotgun (WGS) entry which is preliminary data.</text>
</comment>
<reference evidence="2" key="2">
    <citation type="submission" date="2023-06" db="EMBL/GenBank/DDBJ databases">
        <authorList>
            <person name="Ma L."/>
            <person name="Liu K.-W."/>
            <person name="Li Z."/>
            <person name="Hsiao Y.-Y."/>
            <person name="Qi Y."/>
            <person name="Fu T."/>
            <person name="Tang G."/>
            <person name="Zhang D."/>
            <person name="Sun W.-H."/>
            <person name="Liu D.-K."/>
            <person name="Li Y."/>
            <person name="Chen G.-Z."/>
            <person name="Liu X.-D."/>
            <person name="Liao X.-Y."/>
            <person name="Jiang Y.-T."/>
            <person name="Yu X."/>
            <person name="Hao Y."/>
            <person name="Huang J."/>
            <person name="Zhao X.-W."/>
            <person name="Ke S."/>
            <person name="Chen Y.-Y."/>
            <person name="Wu W.-L."/>
            <person name="Hsu J.-L."/>
            <person name="Lin Y.-F."/>
            <person name="Huang M.-D."/>
            <person name="Li C.-Y."/>
            <person name="Huang L."/>
            <person name="Wang Z.-W."/>
            <person name="Zhao X."/>
            <person name="Zhong W.-Y."/>
            <person name="Peng D.-H."/>
            <person name="Ahmad S."/>
            <person name="Lan S."/>
            <person name="Zhang J.-S."/>
            <person name="Tsai W.-C."/>
            <person name="Van De Peer Y."/>
            <person name="Liu Z.-J."/>
        </authorList>
    </citation>
    <scope>NUCLEOTIDE SEQUENCE</scope>
    <source>
        <strain evidence="2">SCP</strain>
        <tissue evidence="2">Leaves</tissue>
    </source>
</reference>
<evidence type="ECO:0000313" key="3">
    <source>
        <dbReference type="Proteomes" id="UP001179952"/>
    </source>
</evidence>
<organism evidence="2 3">
    <name type="scientific">Acorus gramineus</name>
    <name type="common">Dwarf sweet flag</name>
    <dbReference type="NCBI Taxonomy" id="55184"/>
    <lineage>
        <taxon>Eukaryota</taxon>
        <taxon>Viridiplantae</taxon>
        <taxon>Streptophyta</taxon>
        <taxon>Embryophyta</taxon>
        <taxon>Tracheophyta</taxon>
        <taxon>Spermatophyta</taxon>
        <taxon>Magnoliopsida</taxon>
        <taxon>Liliopsida</taxon>
        <taxon>Acoraceae</taxon>
        <taxon>Acorus</taxon>
    </lineage>
</organism>
<dbReference type="AlphaFoldDB" id="A0AAV9BVI2"/>
<protein>
    <recommendedName>
        <fullName evidence="1">F-box domain-containing protein</fullName>
    </recommendedName>
</protein>
<sequence length="369" mass="40768">MESRRGESEELGEANPPLYGDLLREIISHVPLLHLLSAVHVSRSWRLAVSLSLRDDPSRAKPWLVLHFQSPRDPSRHRARAYDPHSRAWLHLHPRVPPRVPLRASHSPLLFQLTPSRLSVSADALASSWSDLGAPRVWRSDPVVASFGGGCAVVAGGACGFEGEPLAVEVRDPISRAWTPAPPVPEEFKGSDSATWLSVAVAGDSMHVHERMSGLSCSFDPAAKIWEKPFRMRPDPSIFYSEIVSDGEDLIVVGISGEPERVNGLRIWRVNREASDLDLMGEMPKEMVESLKAEDESLPSIGVASTGGIAYVYNPTRPIEIFFCDFSNGGRVTEWGRVVKMDGWDSMDRIVVSCSTVGIDDLRRVNAYY</sequence>
<dbReference type="PANTHER" id="PTHR24414">
    <property type="entry name" value="F-BOX/KELCH-REPEAT PROTEIN SKIP4"/>
    <property type="match status" value="1"/>
</dbReference>
<dbReference type="PANTHER" id="PTHR24414:SF44">
    <property type="entry name" value="F-BOX DOMAIN-CONTAINING PROTEIN"/>
    <property type="match status" value="1"/>
</dbReference>
<evidence type="ECO:0000313" key="2">
    <source>
        <dbReference type="EMBL" id="KAK1280028.1"/>
    </source>
</evidence>